<keyword evidence="3 10" id="KW-0963">Cytoplasm</keyword>
<comment type="subunit">
    <text evidence="10">Forms a cyclic heterotetrameric complex composed of two molecules of XerC and two molecules of XerD.</text>
</comment>
<dbReference type="SUPFAM" id="SSF47823">
    <property type="entry name" value="lambda integrase-like, N-terminal domain"/>
    <property type="match status" value="1"/>
</dbReference>
<dbReference type="InterPro" id="IPR002104">
    <property type="entry name" value="Integrase_catalytic"/>
</dbReference>
<keyword evidence="7 10" id="KW-0238">DNA-binding</keyword>
<feature type="active site" evidence="10">
    <location>
        <position position="259"/>
    </location>
</feature>
<evidence type="ECO:0000313" key="14">
    <source>
        <dbReference type="Proteomes" id="UP000317429"/>
    </source>
</evidence>
<sequence>MAKKLIKPQRAAAAEDSARLCESFVRYLRTECHFSENTVTAYARDLRRFTAWLAGRRIAGLTIRDLAAYPGWLREQQLADASIARHVVSLKVFFKYLQLEGVLNDNQASLLGSQKLWQRIPTVLSPSQVDLLLTAPLAGEPLWRRDRALLESLYASGARVSELSGLKLPDLHLDERFCTCHGKGDKQRVTPLGRRACDALAAYLEKERPKLAARREAQKPNVFLSSRGGVLGRARIWELVKKYAAMAGVSAKLSPHSLRHSFATHLLAGGADLRQVQEMLGHASIATTQIYTHVDHSRLKQVHKQFHPRA</sequence>
<dbReference type="InterPro" id="IPR010998">
    <property type="entry name" value="Integrase_recombinase_N"/>
</dbReference>
<organism evidence="13 14">
    <name type="scientific">Pirellulimonas nuda</name>
    <dbReference type="NCBI Taxonomy" id="2528009"/>
    <lineage>
        <taxon>Bacteria</taxon>
        <taxon>Pseudomonadati</taxon>
        <taxon>Planctomycetota</taxon>
        <taxon>Planctomycetia</taxon>
        <taxon>Pirellulales</taxon>
        <taxon>Lacipirellulaceae</taxon>
        <taxon>Pirellulimonas</taxon>
    </lineage>
</organism>
<feature type="active site" evidence="10">
    <location>
        <position position="159"/>
    </location>
</feature>
<keyword evidence="9 10" id="KW-0131">Cell cycle</keyword>
<dbReference type="InterPro" id="IPR044068">
    <property type="entry name" value="CB"/>
</dbReference>
<keyword evidence="4 10" id="KW-0132">Cell division</keyword>
<dbReference type="Pfam" id="PF02899">
    <property type="entry name" value="Phage_int_SAM_1"/>
    <property type="match status" value="1"/>
</dbReference>
<dbReference type="Gene3D" id="1.10.443.10">
    <property type="entry name" value="Intergrase catalytic core"/>
    <property type="match status" value="1"/>
</dbReference>
<dbReference type="GO" id="GO:0009037">
    <property type="term" value="F:tyrosine-based site-specific recombinase activity"/>
    <property type="evidence" value="ECO:0007669"/>
    <property type="project" value="UniProtKB-UniRule"/>
</dbReference>
<evidence type="ECO:0000256" key="8">
    <source>
        <dbReference type="ARBA" id="ARBA00023172"/>
    </source>
</evidence>
<dbReference type="CDD" id="cd00798">
    <property type="entry name" value="INT_XerDC_C"/>
    <property type="match status" value="1"/>
</dbReference>
<evidence type="ECO:0000259" key="12">
    <source>
        <dbReference type="PROSITE" id="PS51900"/>
    </source>
</evidence>
<dbReference type="RefSeq" id="WP_231954215.1">
    <property type="nucleotide sequence ID" value="NZ_CP036291.1"/>
</dbReference>
<comment type="subcellular location">
    <subcellularLocation>
        <location evidence="1 10">Cytoplasm</location>
    </subcellularLocation>
</comment>
<evidence type="ECO:0000256" key="9">
    <source>
        <dbReference type="ARBA" id="ARBA00023306"/>
    </source>
</evidence>
<feature type="domain" description="Core-binding (CB)" evidence="12">
    <location>
        <begin position="15"/>
        <end position="98"/>
    </location>
</feature>
<dbReference type="GO" id="GO:0003677">
    <property type="term" value="F:DNA binding"/>
    <property type="evidence" value="ECO:0007669"/>
    <property type="project" value="UniProtKB-UniRule"/>
</dbReference>
<dbReference type="GO" id="GO:0005737">
    <property type="term" value="C:cytoplasm"/>
    <property type="evidence" value="ECO:0007669"/>
    <property type="project" value="UniProtKB-SubCell"/>
</dbReference>
<dbReference type="GO" id="GO:0007059">
    <property type="term" value="P:chromosome segregation"/>
    <property type="evidence" value="ECO:0007669"/>
    <property type="project" value="UniProtKB-UniRule"/>
</dbReference>
<dbReference type="NCBIfam" id="NF001399">
    <property type="entry name" value="PRK00283.1"/>
    <property type="match status" value="1"/>
</dbReference>
<evidence type="ECO:0000313" key="13">
    <source>
        <dbReference type="EMBL" id="QDU87885.1"/>
    </source>
</evidence>
<dbReference type="GO" id="GO:0051301">
    <property type="term" value="P:cell division"/>
    <property type="evidence" value="ECO:0007669"/>
    <property type="project" value="UniProtKB-KW"/>
</dbReference>
<evidence type="ECO:0000259" key="11">
    <source>
        <dbReference type="PROSITE" id="PS51898"/>
    </source>
</evidence>
<dbReference type="InterPro" id="IPR023009">
    <property type="entry name" value="Tyrosine_recombinase_XerC/XerD"/>
</dbReference>
<feature type="active site" evidence="10">
    <location>
        <position position="183"/>
    </location>
</feature>
<feature type="active site" evidence="10">
    <location>
        <position position="282"/>
    </location>
</feature>
<dbReference type="Pfam" id="PF00589">
    <property type="entry name" value="Phage_integrase"/>
    <property type="match status" value="1"/>
</dbReference>
<proteinExistence type="inferred from homology"/>
<evidence type="ECO:0000256" key="10">
    <source>
        <dbReference type="HAMAP-Rule" id="MF_01808"/>
    </source>
</evidence>
<feature type="active site" description="O-(3'-phospho-DNA)-tyrosine intermediate" evidence="10">
    <location>
        <position position="291"/>
    </location>
</feature>
<dbReference type="PANTHER" id="PTHR30349:SF81">
    <property type="entry name" value="TYROSINE RECOMBINASE XERC"/>
    <property type="match status" value="1"/>
</dbReference>
<feature type="active site" evidence="10">
    <location>
        <position position="256"/>
    </location>
</feature>
<evidence type="ECO:0000256" key="5">
    <source>
        <dbReference type="ARBA" id="ARBA00022829"/>
    </source>
</evidence>
<evidence type="ECO:0000256" key="2">
    <source>
        <dbReference type="ARBA" id="ARBA00010450"/>
    </source>
</evidence>
<dbReference type="PANTHER" id="PTHR30349">
    <property type="entry name" value="PHAGE INTEGRASE-RELATED"/>
    <property type="match status" value="1"/>
</dbReference>
<protein>
    <recommendedName>
        <fullName evidence="10">Tyrosine recombinase XerC</fullName>
    </recommendedName>
</protein>
<dbReference type="InterPro" id="IPR011010">
    <property type="entry name" value="DNA_brk_join_enz"/>
</dbReference>
<comment type="similarity">
    <text evidence="10">Belongs to the 'phage' integrase family. XerC subfamily.</text>
</comment>
<dbReference type="NCBIfam" id="TIGR02225">
    <property type="entry name" value="recomb_XerD"/>
    <property type="match status" value="1"/>
</dbReference>
<dbReference type="PROSITE" id="PS51900">
    <property type="entry name" value="CB"/>
    <property type="match status" value="1"/>
</dbReference>
<dbReference type="HAMAP" id="MF_01808">
    <property type="entry name" value="Recomb_XerC_XerD"/>
    <property type="match status" value="1"/>
</dbReference>
<dbReference type="KEGG" id="pnd:Pla175_12520"/>
<keyword evidence="8 10" id="KW-0233">DNA recombination</keyword>
<evidence type="ECO:0000256" key="3">
    <source>
        <dbReference type="ARBA" id="ARBA00022490"/>
    </source>
</evidence>
<dbReference type="InterPro" id="IPR004107">
    <property type="entry name" value="Integrase_SAM-like_N"/>
</dbReference>
<name>A0A518D8T4_9BACT</name>
<dbReference type="Proteomes" id="UP000317429">
    <property type="component" value="Chromosome"/>
</dbReference>
<evidence type="ECO:0000256" key="6">
    <source>
        <dbReference type="ARBA" id="ARBA00022908"/>
    </source>
</evidence>
<dbReference type="PROSITE" id="PS51898">
    <property type="entry name" value="TYR_RECOMBINASE"/>
    <property type="match status" value="1"/>
</dbReference>
<comment type="similarity">
    <text evidence="2">Belongs to the 'phage' integrase family. XerD subfamily.</text>
</comment>
<keyword evidence="6 10" id="KW-0229">DNA integration</keyword>
<evidence type="ECO:0000256" key="7">
    <source>
        <dbReference type="ARBA" id="ARBA00023125"/>
    </source>
</evidence>
<evidence type="ECO:0000256" key="1">
    <source>
        <dbReference type="ARBA" id="ARBA00004496"/>
    </source>
</evidence>
<dbReference type="SUPFAM" id="SSF56349">
    <property type="entry name" value="DNA breaking-rejoining enzymes"/>
    <property type="match status" value="1"/>
</dbReference>
<accession>A0A518D8T4</accession>
<dbReference type="Gene3D" id="1.10.150.130">
    <property type="match status" value="1"/>
</dbReference>
<evidence type="ECO:0000256" key="4">
    <source>
        <dbReference type="ARBA" id="ARBA00022618"/>
    </source>
</evidence>
<comment type="function">
    <text evidence="10">Site-specific tyrosine recombinase, which acts by catalyzing the cutting and rejoining of the recombining DNA molecules. The XerC-XerD complex is essential to convert dimers of the bacterial chromosome into monomers to permit their segregation at cell division. It also contributes to the segregational stability of plasmids.</text>
</comment>
<dbReference type="AlphaFoldDB" id="A0A518D8T4"/>
<gene>
    <name evidence="13" type="primary">xerD_1</name>
    <name evidence="10" type="synonym">xerC</name>
    <name evidence="13" type="ORF">Pla175_12520</name>
</gene>
<keyword evidence="5 10" id="KW-0159">Chromosome partition</keyword>
<dbReference type="EMBL" id="CP036291">
    <property type="protein sequence ID" value="QDU87885.1"/>
    <property type="molecule type" value="Genomic_DNA"/>
</dbReference>
<keyword evidence="14" id="KW-1185">Reference proteome</keyword>
<dbReference type="GO" id="GO:0006313">
    <property type="term" value="P:DNA transposition"/>
    <property type="evidence" value="ECO:0007669"/>
    <property type="project" value="UniProtKB-UniRule"/>
</dbReference>
<dbReference type="InterPro" id="IPR050090">
    <property type="entry name" value="Tyrosine_recombinase_XerCD"/>
</dbReference>
<feature type="domain" description="Tyr recombinase" evidence="11">
    <location>
        <begin position="119"/>
        <end position="304"/>
    </location>
</feature>
<dbReference type="InterPro" id="IPR011932">
    <property type="entry name" value="Recomb_XerD"/>
</dbReference>
<reference evidence="13 14" key="1">
    <citation type="submission" date="2019-02" db="EMBL/GenBank/DDBJ databases">
        <title>Deep-cultivation of Planctomycetes and their phenomic and genomic characterization uncovers novel biology.</title>
        <authorList>
            <person name="Wiegand S."/>
            <person name="Jogler M."/>
            <person name="Boedeker C."/>
            <person name="Pinto D."/>
            <person name="Vollmers J."/>
            <person name="Rivas-Marin E."/>
            <person name="Kohn T."/>
            <person name="Peeters S.H."/>
            <person name="Heuer A."/>
            <person name="Rast P."/>
            <person name="Oberbeckmann S."/>
            <person name="Bunk B."/>
            <person name="Jeske O."/>
            <person name="Meyerdierks A."/>
            <person name="Storesund J.E."/>
            <person name="Kallscheuer N."/>
            <person name="Luecker S."/>
            <person name="Lage O.M."/>
            <person name="Pohl T."/>
            <person name="Merkel B.J."/>
            <person name="Hornburger P."/>
            <person name="Mueller R.-W."/>
            <person name="Bruemmer F."/>
            <person name="Labrenz M."/>
            <person name="Spormann A.M."/>
            <person name="Op den Camp H."/>
            <person name="Overmann J."/>
            <person name="Amann R."/>
            <person name="Jetten M.S.M."/>
            <person name="Mascher T."/>
            <person name="Medema M.H."/>
            <person name="Devos D.P."/>
            <person name="Kaster A.-K."/>
            <person name="Ovreas L."/>
            <person name="Rohde M."/>
            <person name="Galperin M.Y."/>
            <person name="Jogler C."/>
        </authorList>
    </citation>
    <scope>NUCLEOTIDE SEQUENCE [LARGE SCALE GENOMIC DNA]</scope>
    <source>
        <strain evidence="13 14">Pla175</strain>
    </source>
</reference>
<dbReference type="InterPro" id="IPR013762">
    <property type="entry name" value="Integrase-like_cat_sf"/>
</dbReference>